<dbReference type="InterPro" id="IPR001279">
    <property type="entry name" value="Metallo-B-lactamas"/>
</dbReference>
<dbReference type="PIRSF" id="PIRSF038896">
    <property type="entry name" value="NAPE-PLD"/>
    <property type="match status" value="1"/>
</dbReference>
<evidence type="ECO:0000313" key="2">
    <source>
        <dbReference type="EMBL" id="SMP01276.1"/>
    </source>
</evidence>
<dbReference type="PANTHER" id="PTHR15032">
    <property type="entry name" value="N-ACYL-PHOSPHATIDYLETHANOLAMINE-HYDROLYZING PHOSPHOLIPASE D"/>
    <property type="match status" value="1"/>
</dbReference>
<sequence>MSLFLWFMLIATLVAVLSVRRVKRRTRLVKPDRSLKPAEWSAEEVTVGWIGHSTVLMNIYGVKVITDPVLGRRVGQQLGIGDWQIGPRRHVEPAVTYDDLGRVDVILLSHAHFDHFDIPTLKRLAHPDVLMVVPKNTSKLLKGMPCRRIVELSGEEEVQLSECGLTIKAVPVKHWGNRYPWNVDYGYTGYLIEKRDTRIFFPGDTAYTPDFYRLRERGEIDLCFMPIGAYSPDKYQWAHCTPEQAWQMFLDTGANVLVPIHWDTIKLSQEPLHEPLERLLAASGEQRDRIVITKHGEVYVLVKDKVSLS</sequence>
<dbReference type="Gene3D" id="3.60.15.10">
    <property type="entry name" value="Ribonuclease Z/Hydroxyacylglutathione hydrolase-like"/>
    <property type="match status" value="1"/>
</dbReference>
<feature type="domain" description="Metallo-beta-lactamase" evidence="1">
    <location>
        <begin position="64"/>
        <end position="262"/>
    </location>
</feature>
<name>A0AA45WIV6_9BACL</name>
<organism evidence="2 3">
    <name type="scientific">Laceyella tengchongensis</name>
    <dbReference type="NCBI Taxonomy" id="574699"/>
    <lineage>
        <taxon>Bacteria</taxon>
        <taxon>Bacillati</taxon>
        <taxon>Bacillota</taxon>
        <taxon>Bacilli</taxon>
        <taxon>Bacillales</taxon>
        <taxon>Thermoactinomycetaceae</taxon>
        <taxon>Laceyella</taxon>
    </lineage>
</organism>
<dbReference type="GO" id="GO:0008270">
    <property type="term" value="F:zinc ion binding"/>
    <property type="evidence" value="ECO:0007669"/>
    <property type="project" value="InterPro"/>
</dbReference>
<reference evidence="2" key="1">
    <citation type="submission" date="2017-05" db="EMBL/GenBank/DDBJ databases">
        <authorList>
            <person name="Varghese N."/>
            <person name="Submissions S."/>
        </authorList>
    </citation>
    <scope>NUCLEOTIDE SEQUENCE</scope>
    <source>
        <strain evidence="2">DSM 45262</strain>
    </source>
</reference>
<dbReference type="PANTHER" id="PTHR15032:SF36">
    <property type="entry name" value="METALLO-BETA-LACTAMASE DOMAIN-CONTAINING PROTEIN"/>
    <property type="match status" value="1"/>
</dbReference>
<comment type="caution">
    <text evidence="2">The sequence shown here is derived from an EMBL/GenBank/DDBJ whole genome shotgun (WGS) entry which is preliminary data.</text>
</comment>
<dbReference type="EMBL" id="FXTU01000001">
    <property type="protein sequence ID" value="SMP01276.1"/>
    <property type="molecule type" value="Genomic_DNA"/>
</dbReference>
<dbReference type="RefSeq" id="WP_284723827.1">
    <property type="nucleotide sequence ID" value="NZ_FXTU01000001.1"/>
</dbReference>
<proteinExistence type="predicted"/>
<evidence type="ECO:0000259" key="1">
    <source>
        <dbReference type="Pfam" id="PF12706"/>
    </source>
</evidence>
<dbReference type="SUPFAM" id="SSF56281">
    <property type="entry name" value="Metallo-hydrolase/oxidoreductase"/>
    <property type="match status" value="1"/>
</dbReference>
<dbReference type="Pfam" id="PF12706">
    <property type="entry name" value="Lactamase_B_2"/>
    <property type="match status" value="1"/>
</dbReference>
<dbReference type="AlphaFoldDB" id="A0AA45WIV6"/>
<gene>
    <name evidence="2" type="ORF">SAMN06265361_101215</name>
</gene>
<dbReference type="Proteomes" id="UP001157946">
    <property type="component" value="Unassembled WGS sequence"/>
</dbReference>
<protein>
    <submittedName>
        <fullName evidence="2">L-ascorbate metabolism protein UlaG, beta-lactamase superfamily</fullName>
    </submittedName>
</protein>
<dbReference type="InterPro" id="IPR024884">
    <property type="entry name" value="NAPE-PLD"/>
</dbReference>
<evidence type="ECO:0000313" key="3">
    <source>
        <dbReference type="Proteomes" id="UP001157946"/>
    </source>
</evidence>
<dbReference type="InterPro" id="IPR036866">
    <property type="entry name" value="RibonucZ/Hydroxyglut_hydro"/>
</dbReference>
<dbReference type="GO" id="GO:0005737">
    <property type="term" value="C:cytoplasm"/>
    <property type="evidence" value="ECO:0007669"/>
    <property type="project" value="TreeGrafter"/>
</dbReference>
<keyword evidence="3" id="KW-1185">Reference proteome</keyword>
<accession>A0AA45WIV6</accession>
<dbReference type="GO" id="GO:0070290">
    <property type="term" value="F:N-acylphosphatidylethanolamine-specific phospholipase D activity"/>
    <property type="evidence" value="ECO:0007669"/>
    <property type="project" value="InterPro"/>
</dbReference>